<evidence type="ECO:0000313" key="4">
    <source>
        <dbReference type="Proteomes" id="UP000824782"/>
    </source>
</evidence>
<feature type="region of interest" description="Disordered" evidence="1">
    <location>
        <begin position="298"/>
        <end position="323"/>
    </location>
</feature>
<protein>
    <recommendedName>
        <fullName evidence="2">F-box domain-containing protein</fullName>
    </recommendedName>
</protein>
<dbReference type="InterPro" id="IPR001810">
    <property type="entry name" value="F-box_dom"/>
</dbReference>
<dbReference type="GO" id="GO:0005634">
    <property type="term" value="C:nucleus"/>
    <property type="evidence" value="ECO:0007669"/>
    <property type="project" value="TreeGrafter"/>
</dbReference>
<feature type="region of interest" description="Disordered" evidence="1">
    <location>
        <begin position="15"/>
        <end position="52"/>
    </location>
</feature>
<keyword evidence="4" id="KW-1185">Reference proteome</keyword>
<comment type="caution">
    <text evidence="3">The sequence shown here is derived from an EMBL/GenBank/DDBJ whole genome shotgun (WGS) entry which is preliminary data.</text>
</comment>
<evidence type="ECO:0000259" key="2">
    <source>
        <dbReference type="Pfam" id="PF00646"/>
    </source>
</evidence>
<organism evidence="3 4">
    <name type="scientific">Engystomops pustulosus</name>
    <name type="common">Tungara frog</name>
    <name type="synonym">Physalaemus pustulosus</name>
    <dbReference type="NCBI Taxonomy" id="76066"/>
    <lineage>
        <taxon>Eukaryota</taxon>
        <taxon>Metazoa</taxon>
        <taxon>Chordata</taxon>
        <taxon>Craniata</taxon>
        <taxon>Vertebrata</taxon>
        <taxon>Euteleostomi</taxon>
        <taxon>Amphibia</taxon>
        <taxon>Batrachia</taxon>
        <taxon>Anura</taxon>
        <taxon>Neobatrachia</taxon>
        <taxon>Hyloidea</taxon>
        <taxon>Leptodactylidae</taxon>
        <taxon>Leiuperinae</taxon>
        <taxon>Engystomops</taxon>
    </lineage>
</organism>
<dbReference type="InterPro" id="IPR047147">
    <property type="entry name" value="FBX5_43"/>
</dbReference>
<dbReference type="InterPro" id="IPR036047">
    <property type="entry name" value="F-box-like_dom_sf"/>
</dbReference>
<sequence length="323" mass="36532">RSVTELSQNCKMKCGFKTPTKLSPSKILPDASPTKFDHEPGKGQEPSPKKEYLDTSIERLSPSRADSFAGDRPVYNKENLLRRLSAVETNNLDCSPLQDSGYSSVLLNDSQSQDEDFSTSITSTALFETPKQQALEEKIVPVHPRTLSLPVLRFEEVVCSTLKKGGKRSPKVDWGTVEEVVSRETFGLNNLIGKKMGLEKMDVLGELFQRDFKHLLSKILRHLSAIDLINVISVSTTWRKILQRDNWAYNVYRRCRKEICERESRKMELTATRESSLFRIPLSSVQKVASAACCVSKKKSTKKNKPSSSFSRYSEFKEVSVLE</sequence>
<evidence type="ECO:0000313" key="3">
    <source>
        <dbReference type="EMBL" id="KAG8537508.1"/>
    </source>
</evidence>
<dbReference type="SUPFAM" id="SSF81383">
    <property type="entry name" value="F-box domain"/>
    <property type="match status" value="1"/>
</dbReference>
<feature type="compositionally biased region" description="Basic and acidic residues" evidence="1">
    <location>
        <begin position="35"/>
        <end position="52"/>
    </location>
</feature>
<feature type="domain" description="F-box" evidence="2">
    <location>
        <begin position="214"/>
        <end position="245"/>
    </location>
</feature>
<dbReference type="GO" id="GO:0045835">
    <property type="term" value="P:negative regulation of meiotic nuclear division"/>
    <property type="evidence" value="ECO:0007669"/>
    <property type="project" value="InterPro"/>
</dbReference>
<name>A0AAV6YUP5_ENGPU</name>
<dbReference type="PANTHER" id="PTHR15493:SF8">
    <property type="entry name" value="F-BOX ONLY PROTEIN 5"/>
    <property type="match status" value="1"/>
</dbReference>
<feature type="non-terminal residue" evidence="3">
    <location>
        <position position="1"/>
    </location>
</feature>
<dbReference type="GO" id="GO:0007088">
    <property type="term" value="P:regulation of mitotic nuclear division"/>
    <property type="evidence" value="ECO:0007669"/>
    <property type="project" value="InterPro"/>
</dbReference>
<dbReference type="EMBL" id="WNYA01029585">
    <property type="protein sequence ID" value="KAG8537508.1"/>
    <property type="molecule type" value="Genomic_DNA"/>
</dbReference>
<proteinExistence type="predicted"/>
<dbReference type="PANTHER" id="PTHR15493">
    <property type="entry name" value="F-BOX ONLY PROTEIN 5 AND 43"/>
    <property type="match status" value="1"/>
</dbReference>
<feature type="compositionally biased region" description="Basic and acidic residues" evidence="1">
    <location>
        <begin position="314"/>
        <end position="323"/>
    </location>
</feature>
<evidence type="ECO:0000256" key="1">
    <source>
        <dbReference type="SAM" id="MobiDB-lite"/>
    </source>
</evidence>
<dbReference type="Gene3D" id="1.20.1280.50">
    <property type="match status" value="1"/>
</dbReference>
<dbReference type="Proteomes" id="UP000824782">
    <property type="component" value="Unassembled WGS sequence"/>
</dbReference>
<gene>
    <name evidence="3" type="ORF">GDO81_024409</name>
</gene>
<dbReference type="AlphaFoldDB" id="A0AAV6YUP5"/>
<reference evidence="3" key="1">
    <citation type="thesis" date="2020" institute="ProQuest LLC" country="789 East Eisenhower Parkway, Ann Arbor, MI, USA">
        <title>Comparative Genomics and Chromosome Evolution.</title>
        <authorList>
            <person name="Mudd A.B."/>
        </authorList>
    </citation>
    <scope>NUCLEOTIDE SEQUENCE</scope>
    <source>
        <strain evidence="3">237g6f4</strain>
        <tissue evidence="3">Blood</tissue>
    </source>
</reference>
<accession>A0AAV6YUP5</accession>
<dbReference type="Pfam" id="PF00646">
    <property type="entry name" value="F-box"/>
    <property type="match status" value="1"/>
</dbReference>